<feature type="coiled-coil region" evidence="1">
    <location>
        <begin position="38"/>
        <end position="65"/>
    </location>
</feature>
<reference evidence="2 3" key="1">
    <citation type="submission" date="2019-03" db="EMBL/GenBank/DDBJ databases">
        <authorList>
            <person name="He R.-H."/>
        </authorList>
    </citation>
    <scope>NUCLEOTIDE SEQUENCE [LARGE SCALE GENOMIC DNA]</scope>
    <source>
        <strain evidence="3">SH 714</strain>
    </source>
</reference>
<organism evidence="2 3">
    <name type="scientific">Filobacillus milosensis</name>
    <dbReference type="NCBI Taxonomy" id="94137"/>
    <lineage>
        <taxon>Bacteria</taxon>
        <taxon>Bacillati</taxon>
        <taxon>Bacillota</taxon>
        <taxon>Bacilli</taxon>
        <taxon>Bacillales</taxon>
        <taxon>Bacillaceae</taxon>
        <taxon>Filobacillus</taxon>
    </lineage>
</organism>
<dbReference type="RefSeq" id="WP_134340832.1">
    <property type="nucleotide sequence ID" value="NZ_SOPW01000014.1"/>
</dbReference>
<evidence type="ECO:0000313" key="3">
    <source>
        <dbReference type="Proteomes" id="UP000297975"/>
    </source>
</evidence>
<comment type="caution">
    <text evidence="2">The sequence shown here is derived from an EMBL/GenBank/DDBJ whole genome shotgun (WGS) entry which is preliminary data.</text>
</comment>
<gene>
    <name evidence="2" type="ORF">E3U55_12620</name>
</gene>
<dbReference type="Proteomes" id="UP000297975">
    <property type="component" value="Unassembled WGS sequence"/>
</dbReference>
<sequence>MKRYQLYNLDEVEYMKSLLEQYQRLLELLYNSPQSYDFLKFNSNLKEQNKRLSKLEDTYEKIMNNNNLNHKNSTIDADKILIDIQQTLKSIQADVSQIKMSLPNETNTPDKAKQIKSQANLSFQQLRHLINSSESIQQIPTKHFRNNTYKFVKANRNKSNNFRPNQVPNVKSKTQINEQTSQSQNVIQRFLYSFFKIK</sequence>
<keyword evidence="1" id="KW-0175">Coiled coil</keyword>
<dbReference type="AlphaFoldDB" id="A0A4Y8IHA2"/>
<protein>
    <submittedName>
        <fullName evidence="2">Uncharacterized protein</fullName>
    </submittedName>
</protein>
<dbReference type="EMBL" id="SOPW01000014">
    <property type="protein sequence ID" value="TFB15089.1"/>
    <property type="molecule type" value="Genomic_DNA"/>
</dbReference>
<evidence type="ECO:0000256" key="1">
    <source>
        <dbReference type="SAM" id="Coils"/>
    </source>
</evidence>
<proteinExistence type="predicted"/>
<keyword evidence="3" id="KW-1185">Reference proteome</keyword>
<name>A0A4Y8IHA2_9BACI</name>
<evidence type="ECO:0000313" key="2">
    <source>
        <dbReference type="EMBL" id="TFB15089.1"/>
    </source>
</evidence>
<accession>A0A4Y8IHA2</accession>